<name>A0A0F5L2W7_9HYPH</name>
<feature type="domain" description="Solute-binding protein family 3/N-terminal" evidence="2">
    <location>
        <begin position="38"/>
        <end position="261"/>
    </location>
</feature>
<comment type="caution">
    <text evidence="3">The sequence shown here is derived from an EMBL/GenBank/DDBJ whole genome shotgun (WGS) entry which is preliminary data.</text>
</comment>
<dbReference type="PANTHER" id="PTHR35936">
    <property type="entry name" value="MEMBRANE-BOUND LYTIC MUREIN TRANSGLYCOSYLASE F"/>
    <property type="match status" value="1"/>
</dbReference>
<organism evidence="3 4">
    <name type="scientific">Devosia soli</name>
    <dbReference type="NCBI Taxonomy" id="361041"/>
    <lineage>
        <taxon>Bacteria</taxon>
        <taxon>Pseudomonadati</taxon>
        <taxon>Pseudomonadota</taxon>
        <taxon>Alphaproteobacteria</taxon>
        <taxon>Hyphomicrobiales</taxon>
        <taxon>Devosiaceae</taxon>
        <taxon>Devosia</taxon>
    </lineage>
</organism>
<protein>
    <recommendedName>
        <fullName evidence="2">Solute-binding protein family 3/N-terminal domain-containing protein</fullName>
    </recommendedName>
</protein>
<dbReference type="STRING" id="361041.VW35_18330"/>
<dbReference type="AlphaFoldDB" id="A0A0F5L2W7"/>
<proteinExistence type="predicted"/>
<dbReference type="PANTHER" id="PTHR35936:SF17">
    <property type="entry name" value="ARGININE-BINDING EXTRACELLULAR PROTEIN ARTP"/>
    <property type="match status" value="1"/>
</dbReference>
<sequence length="268" mass="28432">MNRWRAAAVNLGAVIVLLVAASLLPPDTSLSDRERSGVLKLCVPQSFPPLVTGDPEMPGYDVELAGAIASEMGLRLQVNTLPAIGRDYNPRNWSLTRAQCDIIGGGVADSAQTRSFLQTIPTDSRTGWIGISATGTMPETGSVVAVLPGTSGLDRVALSTWLRSQGLRGQLVRSPVQLSQDLASGVAQTAVTERFLANGLELDPAANKAFWLESDHFAPVSTALGLWKGDQTLKRAVEAATTRLEASGSLEKLRKRYGVGAELTLTNP</sequence>
<gene>
    <name evidence="3" type="ORF">VW35_18330</name>
</gene>
<dbReference type="SUPFAM" id="SSF53850">
    <property type="entry name" value="Periplasmic binding protein-like II"/>
    <property type="match status" value="1"/>
</dbReference>
<evidence type="ECO:0000259" key="2">
    <source>
        <dbReference type="SMART" id="SM00062"/>
    </source>
</evidence>
<keyword evidence="4" id="KW-1185">Reference proteome</keyword>
<dbReference type="InterPro" id="IPR001638">
    <property type="entry name" value="Solute-binding_3/MltF_N"/>
</dbReference>
<dbReference type="EMBL" id="LAJG01000042">
    <property type="protein sequence ID" value="KKB76708.1"/>
    <property type="molecule type" value="Genomic_DNA"/>
</dbReference>
<accession>A0A0F5L2W7</accession>
<dbReference type="Gene3D" id="3.40.190.10">
    <property type="entry name" value="Periplasmic binding protein-like II"/>
    <property type="match status" value="2"/>
</dbReference>
<dbReference type="Pfam" id="PF00497">
    <property type="entry name" value="SBP_bac_3"/>
    <property type="match status" value="1"/>
</dbReference>
<keyword evidence="1" id="KW-0732">Signal</keyword>
<dbReference type="SMART" id="SM00062">
    <property type="entry name" value="PBPb"/>
    <property type="match status" value="1"/>
</dbReference>
<evidence type="ECO:0000256" key="1">
    <source>
        <dbReference type="ARBA" id="ARBA00022729"/>
    </source>
</evidence>
<reference evidence="3 4" key="1">
    <citation type="submission" date="2015-03" db="EMBL/GenBank/DDBJ databases">
        <authorList>
            <person name="Hassan Y.I."/>
            <person name="Lepp D."/>
            <person name="Zhou T."/>
        </authorList>
    </citation>
    <scope>NUCLEOTIDE SEQUENCE [LARGE SCALE GENOMIC DNA]</scope>
    <source>
        <strain evidence="3 4">GH2-10</strain>
    </source>
</reference>
<dbReference type="Proteomes" id="UP000033514">
    <property type="component" value="Unassembled WGS sequence"/>
</dbReference>
<evidence type="ECO:0000313" key="4">
    <source>
        <dbReference type="Proteomes" id="UP000033514"/>
    </source>
</evidence>
<dbReference type="PATRIC" id="fig|361041.3.peg.3079"/>
<evidence type="ECO:0000313" key="3">
    <source>
        <dbReference type="EMBL" id="KKB76708.1"/>
    </source>
</evidence>